<comment type="catalytic activity">
    <reaction evidence="7">
        <text>ATP + H2O = ADP + phosphate + H(+)</text>
        <dbReference type="Rhea" id="RHEA:13065"/>
        <dbReference type="ChEBI" id="CHEBI:15377"/>
        <dbReference type="ChEBI" id="CHEBI:15378"/>
        <dbReference type="ChEBI" id="CHEBI:30616"/>
        <dbReference type="ChEBI" id="CHEBI:43474"/>
        <dbReference type="ChEBI" id="CHEBI:456216"/>
        <dbReference type="EC" id="3.6.4.13"/>
    </reaction>
</comment>
<feature type="compositionally biased region" description="Acidic residues" evidence="8">
    <location>
        <begin position="1"/>
        <end position="15"/>
    </location>
</feature>
<sequence>MTFGSDDEDVDESEILPERKEEEKPKPIQNQFETKKKTLDTKDRKGKRAKFAHDEELEENEEEIKPEEDDPNKPTLFAYDPLHDQKEEEEATEKLKDKNLGLPDWLAHPTLISPQNYTPIESYESLIGSDITKKCLKLGFTELFPVQTAILPKLCKTQSLLLPDGDICVSAPTGSGKTLAYSLPLVWSLKERKIVRLRALVILPTRELVKQTVTLLRQLSQGTDLKTLGITGQDDLLTEQKLLVKDPNSEIIGDASLIDILVTTPGRLVTHLKSTKNFTLNHLEYLIVDEADRLLNQSYFDWLANVLSNLSKKPHPLTQDPHQLFLQNNQTPKKLLFSATLTRNPGKINQLKLFNPEYFKVASSTGERYPTPAKLKEFMVVCQKSDKPLSLVNYLVNNRTAKALCFTKSVESGTQLLQLLQHLKAKLDLPGFNHLELDNYSSELSAKQRQEILKKFQQGRINLLICSDLASRGLDLGSDLDLVVNYDAPNYIKNYIHRVGRTARGGNSGNAVSFIEQGQRAFFKGIMEKAGRMELVNEVKLDKEGMKALRKEYESVLNDLDLSDNEDEEDEKESVKEEETNEDLPVTKDSEIEVIKPNSGPFNWLEFTKINLKA</sequence>
<dbReference type="InterPro" id="IPR027417">
    <property type="entry name" value="P-loop_NTPase"/>
</dbReference>
<reference evidence="11 12" key="1">
    <citation type="journal article" date="2015" name="Genome Biol. Evol.">
        <title>Phylogenomic analyses indicate that early fungi evolved digesting cell walls of algal ancestors of land plants.</title>
        <authorList>
            <person name="Chang Y."/>
            <person name="Wang S."/>
            <person name="Sekimoto S."/>
            <person name="Aerts A.L."/>
            <person name="Choi C."/>
            <person name="Clum A."/>
            <person name="LaButti K.M."/>
            <person name="Lindquist E.A."/>
            <person name="Yee Ngan C."/>
            <person name="Ohm R.A."/>
            <person name="Salamov A.A."/>
            <person name="Grigoriev I.V."/>
            <person name="Spatafora J.W."/>
            <person name="Berbee M.L."/>
        </authorList>
    </citation>
    <scope>NUCLEOTIDE SEQUENCE [LARGE SCALE GENOMIC DNA]</scope>
    <source>
        <strain evidence="11 12">NRRL 28638</strain>
    </source>
</reference>
<keyword evidence="1 6" id="KW-0547">Nucleotide-binding</keyword>
<dbReference type="SMART" id="SM00487">
    <property type="entry name" value="DEXDc"/>
    <property type="match status" value="1"/>
</dbReference>
<dbReference type="GO" id="GO:0016787">
    <property type="term" value="F:hydrolase activity"/>
    <property type="evidence" value="ECO:0007669"/>
    <property type="project" value="UniProtKB-KW"/>
</dbReference>
<dbReference type="AlphaFoldDB" id="A0A137PHB2"/>
<keyword evidence="2 6" id="KW-0378">Hydrolase</keyword>
<feature type="compositionally biased region" description="Basic and acidic residues" evidence="8">
    <location>
        <begin position="33"/>
        <end position="43"/>
    </location>
</feature>
<dbReference type="Pfam" id="PF00270">
    <property type="entry name" value="DEAD"/>
    <property type="match status" value="1"/>
</dbReference>
<dbReference type="SMART" id="SM00490">
    <property type="entry name" value="HELICc"/>
    <property type="match status" value="1"/>
</dbReference>
<comment type="similarity">
    <text evidence="6">Belongs to the DEAD box helicase family.</text>
</comment>
<dbReference type="GO" id="GO:0005524">
    <property type="term" value="F:ATP binding"/>
    <property type="evidence" value="ECO:0007669"/>
    <property type="project" value="UniProtKB-UniRule"/>
</dbReference>
<dbReference type="OMA" id="HEVKAFD"/>
<dbReference type="InterPro" id="IPR000629">
    <property type="entry name" value="RNA-helicase_DEAD-box_CS"/>
</dbReference>
<evidence type="ECO:0000256" key="3">
    <source>
        <dbReference type="ARBA" id="ARBA00022806"/>
    </source>
</evidence>
<dbReference type="STRING" id="796925.A0A137PHB2"/>
<evidence type="ECO:0000313" key="12">
    <source>
        <dbReference type="Proteomes" id="UP000070444"/>
    </source>
</evidence>
<keyword evidence="4 6" id="KW-0067">ATP-binding</keyword>
<comment type="function">
    <text evidence="7">RNA helicase.</text>
</comment>
<name>A0A137PHB2_CONC2</name>
<dbReference type="PROSITE" id="PS51192">
    <property type="entry name" value="HELICASE_ATP_BIND_1"/>
    <property type="match status" value="1"/>
</dbReference>
<feature type="domain" description="Helicase ATP-binding" evidence="9">
    <location>
        <begin position="158"/>
        <end position="359"/>
    </location>
</feature>
<dbReference type="EC" id="3.6.4.13" evidence="7"/>
<dbReference type="InterPro" id="IPR001650">
    <property type="entry name" value="Helicase_C-like"/>
</dbReference>
<evidence type="ECO:0000256" key="4">
    <source>
        <dbReference type="ARBA" id="ARBA00022840"/>
    </source>
</evidence>
<comment type="domain">
    <text evidence="7">The Q motif is unique to and characteristic of the DEAD box family of RNA helicases and controls ATP binding and hydrolysis.</text>
</comment>
<dbReference type="PROSITE" id="PS51194">
    <property type="entry name" value="HELICASE_CTER"/>
    <property type="match status" value="1"/>
</dbReference>
<dbReference type="CDD" id="cd17956">
    <property type="entry name" value="DEADc_DDX51"/>
    <property type="match status" value="1"/>
</dbReference>
<dbReference type="GO" id="GO:0003724">
    <property type="term" value="F:RNA helicase activity"/>
    <property type="evidence" value="ECO:0007669"/>
    <property type="project" value="UniProtKB-EC"/>
</dbReference>
<evidence type="ECO:0000256" key="7">
    <source>
        <dbReference type="RuleBase" id="RU365068"/>
    </source>
</evidence>
<evidence type="ECO:0000259" key="9">
    <source>
        <dbReference type="PROSITE" id="PS51192"/>
    </source>
</evidence>
<keyword evidence="5 7" id="KW-0694">RNA-binding</keyword>
<feature type="compositionally biased region" description="Acidic residues" evidence="8">
    <location>
        <begin position="55"/>
        <end position="70"/>
    </location>
</feature>
<accession>A0A137PHB2</accession>
<evidence type="ECO:0000256" key="1">
    <source>
        <dbReference type="ARBA" id="ARBA00022741"/>
    </source>
</evidence>
<dbReference type="OrthoDB" id="3370at2759"/>
<evidence type="ECO:0000259" key="10">
    <source>
        <dbReference type="PROSITE" id="PS51194"/>
    </source>
</evidence>
<gene>
    <name evidence="11" type="ORF">CONCODRAFT_34803</name>
</gene>
<keyword evidence="12" id="KW-1185">Reference proteome</keyword>
<evidence type="ECO:0000256" key="2">
    <source>
        <dbReference type="ARBA" id="ARBA00022801"/>
    </source>
</evidence>
<protein>
    <recommendedName>
        <fullName evidence="7">ATP-dependent RNA helicase</fullName>
        <ecNumber evidence="7">3.6.4.13</ecNumber>
    </recommendedName>
</protein>
<evidence type="ECO:0000256" key="8">
    <source>
        <dbReference type="SAM" id="MobiDB-lite"/>
    </source>
</evidence>
<dbReference type="GO" id="GO:0003723">
    <property type="term" value="F:RNA binding"/>
    <property type="evidence" value="ECO:0007669"/>
    <property type="project" value="UniProtKB-UniRule"/>
</dbReference>
<dbReference type="SUPFAM" id="SSF52540">
    <property type="entry name" value="P-loop containing nucleoside triphosphate hydrolases"/>
    <property type="match status" value="2"/>
</dbReference>
<evidence type="ECO:0000256" key="5">
    <source>
        <dbReference type="ARBA" id="ARBA00022884"/>
    </source>
</evidence>
<dbReference type="PANTHER" id="PTHR24031">
    <property type="entry name" value="RNA HELICASE"/>
    <property type="match status" value="1"/>
</dbReference>
<dbReference type="Proteomes" id="UP000070444">
    <property type="component" value="Unassembled WGS sequence"/>
</dbReference>
<dbReference type="EMBL" id="KQ964424">
    <property type="protein sequence ID" value="KXN74370.1"/>
    <property type="molecule type" value="Genomic_DNA"/>
</dbReference>
<evidence type="ECO:0000256" key="6">
    <source>
        <dbReference type="RuleBase" id="RU000492"/>
    </source>
</evidence>
<dbReference type="PROSITE" id="PS00039">
    <property type="entry name" value="DEAD_ATP_HELICASE"/>
    <property type="match status" value="1"/>
</dbReference>
<dbReference type="InterPro" id="IPR011545">
    <property type="entry name" value="DEAD/DEAH_box_helicase_dom"/>
</dbReference>
<organism evidence="11 12">
    <name type="scientific">Conidiobolus coronatus (strain ATCC 28846 / CBS 209.66 / NRRL 28638)</name>
    <name type="common">Delacroixia coronata</name>
    <dbReference type="NCBI Taxonomy" id="796925"/>
    <lineage>
        <taxon>Eukaryota</taxon>
        <taxon>Fungi</taxon>
        <taxon>Fungi incertae sedis</taxon>
        <taxon>Zoopagomycota</taxon>
        <taxon>Entomophthoromycotina</taxon>
        <taxon>Entomophthoromycetes</taxon>
        <taxon>Entomophthorales</taxon>
        <taxon>Ancylistaceae</taxon>
        <taxon>Conidiobolus</taxon>
    </lineage>
</organism>
<dbReference type="Gene3D" id="3.40.50.300">
    <property type="entry name" value="P-loop containing nucleotide triphosphate hydrolases"/>
    <property type="match status" value="2"/>
</dbReference>
<keyword evidence="3 6" id="KW-0347">Helicase</keyword>
<dbReference type="Pfam" id="PF00271">
    <property type="entry name" value="Helicase_C"/>
    <property type="match status" value="1"/>
</dbReference>
<feature type="region of interest" description="Disordered" evidence="8">
    <location>
        <begin position="1"/>
        <end position="78"/>
    </location>
</feature>
<evidence type="ECO:0000313" key="11">
    <source>
        <dbReference type="EMBL" id="KXN74370.1"/>
    </source>
</evidence>
<dbReference type="CDD" id="cd18787">
    <property type="entry name" value="SF2_C_DEAD"/>
    <property type="match status" value="1"/>
</dbReference>
<feature type="compositionally biased region" description="Acidic residues" evidence="8">
    <location>
        <begin position="561"/>
        <end position="572"/>
    </location>
</feature>
<feature type="region of interest" description="Disordered" evidence="8">
    <location>
        <begin position="560"/>
        <end position="589"/>
    </location>
</feature>
<feature type="domain" description="Helicase C-terminal" evidence="10">
    <location>
        <begin position="374"/>
        <end position="547"/>
    </location>
</feature>
<dbReference type="InterPro" id="IPR014001">
    <property type="entry name" value="Helicase_ATP-bd"/>
</dbReference>
<feature type="compositionally biased region" description="Basic and acidic residues" evidence="8">
    <location>
        <begin position="16"/>
        <end position="26"/>
    </location>
</feature>
<proteinExistence type="inferred from homology"/>